<sequence length="492" mass="55474">MAEAPGQKRKYGKAPGARKRRRVRSSLEGAPTETTSALGGVAIFKDVLGWLVKAGWASKRPSSKSLDSSYKYFRPGGRHDGKEGDDYLLGELAVLRYVENMRVIEVAAEQANQIAGVGRAVGQAVVTARHEYGTSEQEARSTSRAAEHESEISEETVQNAMLCEQLQAHSNVAPVRWEKSVLVAVVLPTKKLFRGVEHEGVVHEDVVHEDVVREDVVLVVAVRVGRRHELQTLQVSVLMMPLVRQLTLPVVVIFLSLQSLNRHSLRAVYVNKLVVFSPDKQRQMKAKAYRPIGTAYIIGRVQFQGAVVHISVGEMQLGIKNYISLTRVKNPDWRVLVRPDPTDEIDFEEVELDEEEGVLEAFDPTELLPTSLAEVEAIRSMLFVPSGEVEVPSYLYQHSDGSTQTYLRPEFEHLFEHSTSSSFFDYIPLYFWRQVLHETKKYAVVNNIRLQMPFTLDELMNFLGIIFFMAMNDKGEHANYWGLQAEDLILVV</sequence>
<dbReference type="AlphaFoldDB" id="A0A8T1C6L1"/>
<gene>
    <name evidence="2" type="ORF">PC115_g11572</name>
</gene>
<protein>
    <recommendedName>
        <fullName evidence="4">PiggyBac transposable element-derived protein domain-containing protein</fullName>
    </recommendedName>
</protein>
<feature type="region of interest" description="Disordered" evidence="1">
    <location>
        <begin position="1"/>
        <end position="32"/>
    </location>
</feature>
<dbReference type="VEuPathDB" id="FungiDB:PC110_g22642"/>
<evidence type="ECO:0008006" key="4">
    <source>
        <dbReference type="Google" id="ProtNLM"/>
    </source>
</evidence>
<dbReference type="PANTHER" id="PTHR37069:SF2">
    <property type="entry name" value="PIGGYBAC TRANSPOSABLE ELEMENT-DERIVED PROTEIN DOMAIN-CONTAINING PROTEIN"/>
    <property type="match status" value="1"/>
</dbReference>
<dbReference type="VEuPathDB" id="FungiDB:PC110_g23164"/>
<evidence type="ECO:0000313" key="2">
    <source>
        <dbReference type="EMBL" id="KAG2914816.1"/>
    </source>
</evidence>
<feature type="compositionally biased region" description="Basic residues" evidence="1">
    <location>
        <begin position="7"/>
        <end position="24"/>
    </location>
</feature>
<organism evidence="2 3">
    <name type="scientific">Phytophthora cactorum</name>
    <dbReference type="NCBI Taxonomy" id="29920"/>
    <lineage>
        <taxon>Eukaryota</taxon>
        <taxon>Sar</taxon>
        <taxon>Stramenopiles</taxon>
        <taxon>Oomycota</taxon>
        <taxon>Peronosporomycetes</taxon>
        <taxon>Peronosporales</taxon>
        <taxon>Peronosporaceae</taxon>
        <taxon>Phytophthora</taxon>
    </lineage>
</organism>
<name>A0A8T1C6L1_9STRA</name>
<evidence type="ECO:0000256" key="1">
    <source>
        <dbReference type="SAM" id="MobiDB-lite"/>
    </source>
</evidence>
<accession>A0A8T1C6L1</accession>
<proteinExistence type="predicted"/>
<feature type="region of interest" description="Disordered" evidence="1">
    <location>
        <begin position="132"/>
        <end position="151"/>
    </location>
</feature>
<dbReference type="Proteomes" id="UP000774804">
    <property type="component" value="Unassembled WGS sequence"/>
</dbReference>
<reference evidence="2" key="1">
    <citation type="submission" date="2018-10" db="EMBL/GenBank/DDBJ databases">
        <title>Effector identification in a new, highly contiguous assembly of the strawberry crown rot pathogen Phytophthora cactorum.</title>
        <authorList>
            <person name="Armitage A.D."/>
            <person name="Nellist C.F."/>
            <person name="Bates H."/>
            <person name="Vickerstaff R.J."/>
            <person name="Harrison R.J."/>
        </authorList>
    </citation>
    <scope>NUCLEOTIDE SEQUENCE</scope>
    <source>
        <strain evidence="2">4032</strain>
    </source>
</reference>
<evidence type="ECO:0000313" key="3">
    <source>
        <dbReference type="Proteomes" id="UP000774804"/>
    </source>
</evidence>
<dbReference type="EMBL" id="RCMI01000366">
    <property type="protein sequence ID" value="KAG2914816.1"/>
    <property type="molecule type" value="Genomic_DNA"/>
</dbReference>
<comment type="caution">
    <text evidence="2">The sequence shown here is derived from an EMBL/GenBank/DDBJ whole genome shotgun (WGS) entry which is preliminary data.</text>
</comment>
<dbReference type="PANTHER" id="PTHR37069">
    <property type="entry name" value="DDE_TNP_1_7 DOMAIN-CONTAINING PROTEIN"/>
    <property type="match status" value="1"/>
</dbReference>